<dbReference type="Gene3D" id="3.20.200.10">
    <property type="entry name" value="MHCK/EF2 kinase"/>
    <property type="match status" value="1"/>
</dbReference>
<name>A0AAD6SNP8_9AGAR</name>
<sequence>IREEVAGKFRQYINNGATIPTAFNNVDDQERAQFLAFSQHVQYWKTMKTVFVGDYQGEQKTLFASEFNTWFPGGNTLLTDPQIMSSP</sequence>
<evidence type="ECO:0000313" key="6">
    <source>
        <dbReference type="Proteomes" id="UP001218188"/>
    </source>
</evidence>
<evidence type="ECO:0000256" key="1">
    <source>
        <dbReference type="ARBA" id="ARBA00022527"/>
    </source>
</evidence>
<keyword evidence="2" id="KW-0808">Transferase</keyword>
<keyword evidence="3" id="KW-0418">Kinase</keyword>
<dbReference type="GO" id="GO:0004674">
    <property type="term" value="F:protein serine/threonine kinase activity"/>
    <property type="evidence" value="ECO:0007669"/>
    <property type="project" value="UniProtKB-KW"/>
</dbReference>
<dbReference type="EMBL" id="JARJCM010000082">
    <property type="protein sequence ID" value="KAJ7031306.1"/>
    <property type="molecule type" value="Genomic_DNA"/>
</dbReference>
<keyword evidence="6" id="KW-1185">Reference proteome</keyword>
<dbReference type="Pfam" id="PF02816">
    <property type="entry name" value="Alpha_kinase"/>
    <property type="match status" value="1"/>
</dbReference>
<feature type="domain" description="Alpha-type protein kinase" evidence="4">
    <location>
        <begin position="1"/>
        <end position="87"/>
    </location>
</feature>
<keyword evidence="1" id="KW-0723">Serine/threonine-protein kinase</keyword>
<evidence type="ECO:0000313" key="5">
    <source>
        <dbReference type="EMBL" id="KAJ7031306.1"/>
    </source>
</evidence>
<reference evidence="5" key="1">
    <citation type="submission" date="2023-03" db="EMBL/GenBank/DDBJ databases">
        <title>Massive genome expansion in bonnet fungi (Mycena s.s.) driven by repeated elements and novel gene families across ecological guilds.</title>
        <authorList>
            <consortium name="Lawrence Berkeley National Laboratory"/>
            <person name="Harder C.B."/>
            <person name="Miyauchi S."/>
            <person name="Viragh M."/>
            <person name="Kuo A."/>
            <person name="Thoen E."/>
            <person name="Andreopoulos B."/>
            <person name="Lu D."/>
            <person name="Skrede I."/>
            <person name="Drula E."/>
            <person name="Henrissat B."/>
            <person name="Morin E."/>
            <person name="Kohler A."/>
            <person name="Barry K."/>
            <person name="LaButti K."/>
            <person name="Morin E."/>
            <person name="Salamov A."/>
            <person name="Lipzen A."/>
            <person name="Mereny Z."/>
            <person name="Hegedus B."/>
            <person name="Baldrian P."/>
            <person name="Stursova M."/>
            <person name="Weitz H."/>
            <person name="Taylor A."/>
            <person name="Grigoriev I.V."/>
            <person name="Nagy L.G."/>
            <person name="Martin F."/>
            <person name="Kauserud H."/>
        </authorList>
    </citation>
    <scope>NUCLEOTIDE SEQUENCE</scope>
    <source>
        <strain evidence="5">CBHHK200</strain>
    </source>
</reference>
<dbReference type="AlphaFoldDB" id="A0AAD6SNP8"/>
<proteinExistence type="predicted"/>
<evidence type="ECO:0000256" key="2">
    <source>
        <dbReference type="ARBA" id="ARBA00022679"/>
    </source>
</evidence>
<evidence type="ECO:0000259" key="4">
    <source>
        <dbReference type="PROSITE" id="PS51158"/>
    </source>
</evidence>
<dbReference type="GO" id="GO:0005524">
    <property type="term" value="F:ATP binding"/>
    <property type="evidence" value="ECO:0007669"/>
    <property type="project" value="InterPro"/>
</dbReference>
<evidence type="ECO:0000256" key="3">
    <source>
        <dbReference type="ARBA" id="ARBA00022777"/>
    </source>
</evidence>
<dbReference type="PROSITE" id="PS51158">
    <property type="entry name" value="ALPHA_KINASE"/>
    <property type="match status" value="1"/>
</dbReference>
<dbReference type="InterPro" id="IPR004166">
    <property type="entry name" value="a-kinase_dom"/>
</dbReference>
<dbReference type="Proteomes" id="UP001218188">
    <property type="component" value="Unassembled WGS sequence"/>
</dbReference>
<protein>
    <recommendedName>
        <fullName evidence="4">Alpha-type protein kinase domain-containing protein</fullName>
    </recommendedName>
</protein>
<gene>
    <name evidence="5" type="ORF">C8F04DRAFT_960560</name>
</gene>
<accession>A0AAD6SNP8</accession>
<comment type="caution">
    <text evidence="5">The sequence shown here is derived from an EMBL/GenBank/DDBJ whole genome shotgun (WGS) entry which is preliminary data.</text>
</comment>
<organism evidence="5 6">
    <name type="scientific">Mycena alexandri</name>
    <dbReference type="NCBI Taxonomy" id="1745969"/>
    <lineage>
        <taxon>Eukaryota</taxon>
        <taxon>Fungi</taxon>
        <taxon>Dikarya</taxon>
        <taxon>Basidiomycota</taxon>
        <taxon>Agaricomycotina</taxon>
        <taxon>Agaricomycetes</taxon>
        <taxon>Agaricomycetidae</taxon>
        <taxon>Agaricales</taxon>
        <taxon>Marasmiineae</taxon>
        <taxon>Mycenaceae</taxon>
        <taxon>Mycena</taxon>
    </lineage>
</organism>
<feature type="non-terminal residue" evidence="5">
    <location>
        <position position="1"/>
    </location>
</feature>